<evidence type="ECO:0000313" key="2">
    <source>
        <dbReference type="Proteomes" id="UP001148737"/>
    </source>
</evidence>
<sequence length="761" mass="80063">MTSSLQPLSAAPSWMKRVTITLSLACLVQAKDECAPWTWASGEHSVFKRQGPTATSSLDSTSSSPAVITGTSTSLASTLFTGLPVTISPLMGDENIQAGDINCRYTTNTGDMELNYYTCAALAIKYKITIEKFFILNPDVDRSCNNLKPNTDYCVKGFIEPKRAYDGLCGPPHGNATCLGTDSQCCNSKTWKCGDSPEDCADGTCYEGACAGDKVFTTNGDCGRDHGFKSCAGVWGDCCNAVGRCGTGEAFCGVGNCQLGNCTRPDRPPEKIGGFSKDGTCGEERYQWRCGAPFGSCCNENGRCGDSSADCGQGCQSAFGKCSSSSSSSSTTTAKSTSSTTAPTTTTSSAPTTTLPGIDTLPSCGQTCFRNMLNKHSELGCSRDDDAYCLCSNVNFSNGIRDCSNGACGESVASTVISYGSAYCSHAAATHVPTATVTDIASLPSCGQTCFHNMEGQHSQLGCPRGDPYCLCGKADFGNGIRDCANGACGSAIASTVIAYQSVYCASASATPTPVAFHVKSGYHNDCTGDSHNSNDVMMYQEGTCINTDCQVASLDIAAAGNCPSGQVQISYWEQANCRGKWFGYDYASRATCRALWTNGWKFGALHLRCADPSSDCINQGGCVADPEPAKGVCESPSKEPPAAFTLKARSGDGCGGDTYKELSVAHGIGTCLNTDCHVRSLDITELGDCPNGEIRISYWGGKDCAGAWYGYGYASRNTCRTPWSAGSKFKSLWFSCAKQSDDCVSKKECTYDPEPAGSLC</sequence>
<keyword evidence="2" id="KW-1185">Reference proteome</keyword>
<evidence type="ECO:0000313" key="1">
    <source>
        <dbReference type="EMBL" id="KAJ3499548.1"/>
    </source>
</evidence>
<gene>
    <name evidence="1" type="ORF">NLG97_g250</name>
</gene>
<proteinExistence type="predicted"/>
<accession>A0ACC1R8E0</accession>
<comment type="caution">
    <text evidence="1">The sequence shown here is derived from an EMBL/GenBank/DDBJ whole genome shotgun (WGS) entry which is preliminary data.</text>
</comment>
<name>A0ACC1R8E0_9HYPO</name>
<protein>
    <submittedName>
        <fullName evidence="1">Uncharacterized protein</fullName>
    </submittedName>
</protein>
<organism evidence="1 2">
    <name type="scientific">Lecanicillium saksenae</name>
    <dbReference type="NCBI Taxonomy" id="468837"/>
    <lineage>
        <taxon>Eukaryota</taxon>
        <taxon>Fungi</taxon>
        <taxon>Dikarya</taxon>
        <taxon>Ascomycota</taxon>
        <taxon>Pezizomycotina</taxon>
        <taxon>Sordariomycetes</taxon>
        <taxon>Hypocreomycetidae</taxon>
        <taxon>Hypocreales</taxon>
        <taxon>Cordycipitaceae</taxon>
        <taxon>Lecanicillium</taxon>
    </lineage>
</organism>
<dbReference type="EMBL" id="JANAKD010000007">
    <property type="protein sequence ID" value="KAJ3499548.1"/>
    <property type="molecule type" value="Genomic_DNA"/>
</dbReference>
<dbReference type="Proteomes" id="UP001148737">
    <property type="component" value="Unassembled WGS sequence"/>
</dbReference>
<reference evidence="1" key="1">
    <citation type="submission" date="2022-07" db="EMBL/GenBank/DDBJ databases">
        <title>Genome Sequence of Lecanicillium saksenae.</title>
        <authorList>
            <person name="Buettner E."/>
        </authorList>
    </citation>
    <scope>NUCLEOTIDE SEQUENCE</scope>
    <source>
        <strain evidence="1">VT-O1</strain>
    </source>
</reference>